<dbReference type="Pfam" id="PF12950">
    <property type="entry name" value="TaqI_C"/>
    <property type="match status" value="1"/>
</dbReference>
<dbReference type="InterPro" id="IPR023135">
    <property type="entry name" value="N6_DNA_MeTrfase_TaqI_C"/>
</dbReference>
<proteinExistence type="predicted"/>
<dbReference type="InterPro" id="IPR002052">
    <property type="entry name" value="DNA_methylase_N6_adenine_CS"/>
</dbReference>
<dbReference type="InterPro" id="IPR025931">
    <property type="entry name" value="TaqI_C"/>
</dbReference>
<dbReference type="HOGENOM" id="CLU_002539_2_0_2"/>
<organism evidence="10 11">
    <name type="scientific">Methanobrevibacter ruminantium (strain ATCC 35063 / DSM 1093 / JCM 13430 / OCM 146 / M1)</name>
    <name type="common">Methanobacterium ruminantium</name>
    <dbReference type="NCBI Taxonomy" id="634498"/>
    <lineage>
        <taxon>Archaea</taxon>
        <taxon>Methanobacteriati</taxon>
        <taxon>Methanobacteriota</taxon>
        <taxon>Methanomada group</taxon>
        <taxon>Methanobacteria</taxon>
        <taxon>Methanobacteriales</taxon>
        <taxon>Methanobacteriaceae</taxon>
        <taxon>Methanobrevibacter</taxon>
    </lineage>
</organism>
<dbReference type="EMBL" id="CP001719">
    <property type="protein sequence ID" value="ADC46176.1"/>
    <property type="molecule type" value="Genomic_DNA"/>
</dbReference>
<keyword evidence="5" id="KW-0680">Restriction system</keyword>
<feature type="domain" description="Type II methyltransferase M.TaqI-like" evidence="8">
    <location>
        <begin position="513"/>
        <end position="680"/>
    </location>
</feature>
<keyword evidence="3" id="KW-0808">Transferase</keyword>
<dbReference type="SUPFAM" id="SSF53335">
    <property type="entry name" value="S-adenosyl-L-methionine-dependent methyltransferases"/>
    <property type="match status" value="1"/>
</dbReference>
<dbReference type="RefSeq" id="WP_012955132.1">
    <property type="nucleotide sequence ID" value="NC_013790.1"/>
</dbReference>
<keyword evidence="4" id="KW-0949">S-adenosyl-L-methionine</keyword>
<evidence type="ECO:0000256" key="2">
    <source>
        <dbReference type="ARBA" id="ARBA00022603"/>
    </source>
</evidence>
<keyword evidence="11" id="KW-1185">Reference proteome</keyword>
<dbReference type="PANTHER" id="PTHR33841">
    <property type="entry name" value="DNA METHYLTRANSFERASE YEEA-RELATED"/>
    <property type="match status" value="1"/>
</dbReference>
<evidence type="ECO:0000256" key="1">
    <source>
        <dbReference type="ARBA" id="ARBA00011900"/>
    </source>
</evidence>
<dbReference type="PANTHER" id="PTHR33841:SF1">
    <property type="entry name" value="DNA METHYLTRANSFERASE A"/>
    <property type="match status" value="1"/>
</dbReference>
<accession>D3E000</accession>
<dbReference type="GeneID" id="8769964"/>
<dbReference type="OrthoDB" id="70888at2157"/>
<dbReference type="GO" id="GO:0009007">
    <property type="term" value="F:site-specific DNA-methyltransferase (adenine-specific) activity"/>
    <property type="evidence" value="ECO:0007669"/>
    <property type="project" value="UniProtKB-EC"/>
</dbReference>
<sequence>MESKDRIENTIFNDKRMDAYIDKYFEEFTLSSEQEEALNIWIDKLNNDQLTSEKGNYHNFFEIILEDLLGYKRSDVKHEENIGDEGHPVEFVLEKDGKDYVIIELKGTTYKDLTKRRPGQQSPVEQATNYASAKKETEWATVSNYDEFRFFNPTARDNYISFKFRQLKDLEIFKKFLLVFSKFSLIDEDIPKKLLNETKVIERELENEFYQLYSDTRLMIIKELEYSSEDINRIEAIKLSQIILNRFIFLCFAEDLALMEEETTADVLLTPLKHRNLIGNTMWNRLNELFIFANQGNKHRRIPAFNGGLFEDDLSNLKIRDEIEDRSFFENWNLKEDFEDKYEDIAKLIGVYKDTLNPIFINLLIISTYDFDSELDVNILGHIFENSISDIEELKNDNQEQRKKDGVYYTPEYITDYICRNTIIPYLSISGKASTVHELLYEYESSNSLDVLDSKLTNIKVLDPACGSGSMLNKSVDILFEIHEALHASKYAGDSSLDRFFDSLEKRKEIISNNIYGVDLNEESVEITKLSLFLKLATTVGLKEGFQLPSLDKHIKCGDSLVDDESIAGNKAFNWYESFSEVFESGGFDIIVGNPPYVDIKEMDEKTAKYIFDNYETSFNRINLYSTFVEKSYYLLKNEGIFSFIMPNSILFNSTYSKIRELILNNTSILNIVRTSDDVFKDAKVEPIILIFKKGYDEGNKTKILIKKDDMDEIPINNYSEHFFTQERWFENNSIINIFSDDFTFDLLKKIDGNNERLIDYCDFSLGLTPYDKYKGMSEDIIKNRKFHSKIKLDDTFKELLDGSDITRYNVKWGEKEYIKYGDWLGAPREEKFFKNPRILIRQILSIAPKESRKRIFAAYTEEELYNAQIAFNLVLKEGFDDKNLLKYFLGIINSKMMTWYYEERFMDKNKKNFAKILIENAKNLPVIINSNFLDEIVSNVDSIIELNKEFYSVRNAFQTWLKIEFEIEKLSKKLENYYDLNFEEFLKEIKKKKVVIRPNQIQDLSELFNESLGKIEYLQREIKEADEKINLLVYELYGLNHEEIEIIENSFND</sequence>
<dbReference type="eggNOG" id="arCOG08946">
    <property type="taxonomic scope" value="Archaea"/>
</dbReference>
<dbReference type="STRING" id="634498.mru_0324"/>
<dbReference type="EC" id="2.1.1.72" evidence="1"/>
<keyword evidence="6" id="KW-0238">DNA-binding</keyword>
<evidence type="ECO:0000256" key="3">
    <source>
        <dbReference type="ARBA" id="ARBA00022679"/>
    </source>
</evidence>
<name>D3E000_METRM</name>
<dbReference type="InterPro" id="IPR018247">
    <property type="entry name" value="EF_Hand_1_Ca_BS"/>
</dbReference>
<evidence type="ECO:0000259" key="8">
    <source>
        <dbReference type="Pfam" id="PF07669"/>
    </source>
</evidence>
<dbReference type="eggNOG" id="arCOG04814">
    <property type="taxonomic scope" value="Archaea"/>
</dbReference>
<dbReference type="REBASE" id="23635">
    <property type="entry name" value="MruORF324P"/>
</dbReference>
<dbReference type="GO" id="GO:0032259">
    <property type="term" value="P:methylation"/>
    <property type="evidence" value="ECO:0007669"/>
    <property type="project" value="UniProtKB-KW"/>
</dbReference>
<evidence type="ECO:0000256" key="4">
    <source>
        <dbReference type="ARBA" id="ARBA00022691"/>
    </source>
</evidence>
<feature type="domain" description="TaqI-like C-terminal specificity" evidence="9">
    <location>
        <begin position="799"/>
        <end position="927"/>
    </location>
</feature>
<dbReference type="Gene3D" id="3.90.220.10">
    <property type="entry name" value="Adenine-n6-DNA-methyltransferase Taqi, Chain A, domain 2"/>
    <property type="match status" value="1"/>
</dbReference>
<dbReference type="Proteomes" id="UP000008680">
    <property type="component" value="Chromosome"/>
</dbReference>
<dbReference type="PATRIC" id="fig|634498.28.peg.329"/>
<evidence type="ECO:0000259" key="9">
    <source>
        <dbReference type="Pfam" id="PF12950"/>
    </source>
</evidence>
<dbReference type="Pfam" id="PF07669">
    <property type="entry name" value="Eco57I"/>
    <property type="match status" value="1"/>
</dbReference>
<dbReference type="InterPro" id="IPR050953">
    <property type="entry name" value="N4_N6_ade-DNA_methylase"/>
</dbReference>
<protein>
    <recommendedName>
        <fullName evidence="1">site-specific DNA-methyltransferase (adenine-specific)</fullName>
        <ecNumber evidence="1">2.1.1.72</ecNumber>
    </recommendedName>
</protein>
<dbReference type="InterPro" id="IPR029063">
    <property type="entry name" value="SAM-dependent_MTases_sf"/>
</dbReference>
<evidence type="ECO:0000256" key="6">
    <source>
        <dbReference type="ARBA" id="ARBA00023125"/>
    </source>
</evidence>
<evidence type="ECO:0000256" key="5">
    <source>
        <dbReference type="ARBA" id="ARBA00022747"/>
    </source>
</evidence>
<dbReference type="KEGG" id="mru:mru_0324"/>
<dbReference type="GO" id="GO:0009307">
    <property type="term" value="P:DNA restriction-modification system"/>
    <property type="evidence" value="ECO:0007669"/>
    <property type="project" value="UniProtKB-KW"/>
</dbReference>
<keyword evidence="2 10" id="KW-0489">Methyltransferase</keyword>
<reference evidence="10 11" key="1">
    <citation type="journal article" date="2010" name="PLoS ONE">
        <title>The genome sequence of the rumen methanogen Methanobrevibacter ruminantium reveals new possibilities for controlling ruminant methane emissions.</title>
        <authorList>
            <person name="Leahy S.C."/>
            <person name="Kelly W.J."/>
            <person name="Altermann E."/>
            <person name="Ronimus R.S."/>
            <person name="Yeoman C.J."/>
            <person name="Pacheco D.M."/>
            <person name="Li D."/>
            <person name="Kong Z."/>
            <person name="McTavish S."/>
            <person name="Sang C."/>
            <person name="Lambie S.C."/>
            <person name="Janssen P.H."/>
            <person name="Dey D."/>
            <person name="Attwood G.T."/>
        </authorList>
    </citation>
    <scope>NUCLEOTIDE SEQUENCE [LARGE SCALE GENOMIC DNA]</scope>
    <source>
        <strain evidence="11">ATCC 35063 / DSM 1093 / JCM 13430 / OCM 146 / M1</strain>
    </source>
</reference>
<gene>
    <name evidence="10" type="ordered locus">mru_0324</name>
</gene>
<dbReference type="PROSITE" id="PS00018">
    <property type="entry name" value="EF_HAND_1"/>
    <property type="match status" value="1"/>
</dbReference>
<dbReference type="Gene3D" id="3.40.50.150">
    <property type="entry name" value="Vaccinia Virus protein VP39"/>
    <property type="match status" value="1"/>
</dbReference>
<dbReference type="PRINTS" id="PR00507">
    <property type="entry name" value="N12N6MTFRASE"/>
</dbReference>
<evidence type="ECO:0000256" key="7">
    <source>
        <dbReference type="ARBA" id="ARBA00047942"/>
    </source>
</evidence>
<comment type="catalytic activity">
    <reaction evidence="7">
        <text>a 2'-deoxyadenosine in DNA + S-adenosyl-L-methionine = an N(6)-methyl-2'-deoxyadenosine in DNA + S-adenosyl-L-homocysteine + H(+)</text>
        <dbReference type="Rhea" id="RHEA:15197"/>
        <dbReference type="Rhea" id="RHEA-COMP:12418"/>
        <dbReference type="Rhea" id="RHEA-COMP:12419"/>
        <dbReference type="ChEBI" id="CHEBI:15378"/>
        <dbReference type="ChEBI" id="CHEBI:57856"/>
        <dbReference type="ChEBI" id="CHEBI:59789"/>
        <dbReference type="ChEBI" id="CHEBI:90615"/>
        <dbReference type="ChEBI" id="CHEBI:90616"/>
        <dbReference type="EC" id="2.1.1.72"/>
    </reaction>
</comment>
<dbReference type="AlphaFoldDB" id="D3E000"/>
<dbReference type="PROSITE" id="PS00092">
    <property type="entry name" value="N6_MTASE"/>
    <property type="match status" value="1"/>
</dbReference>
<dbReference type="GO" id="GO:0003677">
    <property type="term" value="F:DNA binding"/>
    <property type="evidence" value="ECO:0007669"/>
    <property type="project" value="UniProtKB-KW"/>
</dbReference>
<dbReference type="InterPro" id="IPR011639">
    <property type="entry name" value="MethylTrfase_TaqI-like_dom"/>
</dbReference>
<evidence type="ECO:0000313" key="10">
    <source>
        <dbReference type="EMBL" id="ADC46176.1"/>
    </source>
</evidence>
<evidence type="ECO:0000313" key="11">
    <source>
        <dbReference type="Proteomes" id="UP000008680"/>
    </source>
</evidence>